<dbReference type="AlphaFoldDB" id="H3BDU0"/>
<dbReference type="eggNOG" id="KOG2682">
    <property type="taxonomic scope" value="Eukaryota"/>
</dbReference>
<dbReference type="Bgee" id="ENSLACG00000017633">
    <property type="expression patterns" value="Expressed in muscle tissue"/>
</dbReference>
<comment type="cofactor">
    <cofactor evidence="9">
        <name>Zn(2+)</name>
        <dbReference type="ChEBI" id="CHEBI:29105"/>
    </cofactor>
    <text evidence="9">Binds 1 zinc ion per subunit.</text>
</comment>
<evidence type="ECO:0000256" key="4">
    <source>
        <dbReference type="ARBA" id="ARBA00022833"/>
    </source>
</evidence>
<dbReference type="EC" id="2.3.1.286" evidence="6"/>
<evidence type="ECO:0000256" key="3">
    <source>
        <dbReference type="ARBA" id="ARBA00022723"/>
    </source>
</evidence>
<dbReference type="GO" id="GO:0005634">
    <property type="term" value="C:nucleus"/>
    <property type="evidence" value="ECO:0007669"/>
    <property type="project" value="TreeGrafter"/>
</dbReference>
<feature type="compositionally biased region" description="Polar residues" evidence="11">
    <location>
        <begin position="1"/>
        <end position="10"/>
    </location>
</feature>
<reference evidence="13" key="3">
    <citation type="submission" date="2025-09" db="UniProtKB">
        <authorList>
            <consortium name="Ensembl"/>
        </authorList>
    </citation>
    <scope>IDENTIFICATION</scope>
</reference>
<feature type="binding site" evidence="8">
    <location>
        <begin position="74"/>
        <end position="76"/>
    </location>
    <ligand>
        <name>NAD(+)</name>
        <dbReference type="ChEBI" id="CHEBI:57540"/>
    </ligand>
</feature>
<evidence type="ECO:0000256" key="10">
    <source>
        <dbReference type="PROSITE-ProRule" id="PRU00236"/>
    </source>
</evidence>
<feature type="binding site" evidence="9 10">
    <location>
        <position position="177"/>
    </location>
    <ligand>
        <name>Zn(2+)</name>
        <dbReference type="ChEBI" id="CHEBI:29105"/>
    </ligand>
</feature>
<evidence type="ECO:0000256" key="8">
    <source>
        <dbReference type="PIRSR" id="PIRSR037938-2"/>
    </source>
</evidence>
<feature type="binding site" evidence="8">
    <location>
        <begin position="146"/>
        <end position="149"/>
    </location>
    <ligand>
        <name>NAD(+)</name>
        <dbReference type="ChEBI" id="CHEBI:57540"/>
    </ligand>
</feature>
<dbReference type="InterPro" id="IPR026590">
    <property type="entry name" value="Ssirtuin_cat_dom"/>
</dbReference>
<keyword evidence="3 6" id="KW-0479">Metal-binding</keyword>
<dbReference type="EMBL" id="AFYH01029772">
    <property type="status" value="NOT_ANNOTATED_CDS"/>
    <property type="molecule type" value="Genomic_DNA"/>
</dbReference>
<dbReference type="InterPro" id="IPR003000">
    <property type="entry name" value="Sirtuin"/>
</dbReference>
<dbReference type="Gene3D" id="3.40.50.1220">
    <property type="entry name" value="TPP-binding domain"/>
    <property type="match status" value="1"/>
</dbReference>
<comment type="function">
    <text evidence="6">NAD-dependent protein deacetylase.</text>
</comment>
<dbReference type="InterPro" id="IPR050134">
    <property type="entry name" value="NAD-dep_sirtuin_deacylases"/>
</dbReference>
<dbReference type="PIRSF" id="PIRSF037938">
    <property type="entry name" value="SIR2_euk"/>
    <property type="match status" value="1"/>
</dbReference>
<evidence type="ECO:0000256" key="6">
    <source>
        <dbReference type="PIRNR" id="PIRNR037938"/>
    </source>
</evidence>
<dbReference type="PROSITE" id="PS50305">
    <property type="entry name" value="SIRTUIN"/>
    <property type="match status" value="1"/>
</dbReference>
<sequence>MTVSDQPTSTSRKEHSQKAGKASSVKSAPLVKVPSVGGKLKNLNDIAALILYKRCKNIIIIAGAGISTASGIPDFRTPGTGLYDNLQQYNIPCPEAIFDIDYFTYNPKPFFSLVKELYPGNYQPNYIHYFVKMLHEKGLLLKMYTQNIDGLERKAGIPSEKLVEAHGTFSTASCHSCCKPFPAKIAQEAIMNDKIPRCKACSGIVKPDIVFFGEDLPKRFYRFSKDFVNADLVFIMGTSLEIEPFASIVDSARSYVPRLLLNRDLVGPFKRKPMRNTDVAELGDLIENIKRLVGILGWEEKMDELIRAHTHPVRIFNK</sequence>
<comment type="catalytic activity">
    <reaction evidence="6">
        <text>N(6)-acetyl-L-lysyl-[protein] + NAD(+) + H2O = 2''-O-acetyl-ADP-D-ribose + nicotinamide + L-lysyl-[protein]</text>
        <dbReference type="Rhea" id="RHEA:43636"/>
        <dbReference type="Rhea" id="RHEA-COMP:9752"/>
        <dbReference type="Rhea" id="RHEA-COMP:10731"/>
        <dbReference type="ChEBI" id="CHEBI:15377"/>
        <dbReference type="ChEBI" id="CHEBI:17154"/>
        <dbReference type="ChEBI" id="CHEBI:29969"/>
        <dbReference type="ChEBI" id="CHEBI:57540"/>
        <dbReference type="ChEBI" id="CHEBI:61930"/>
        <dbReference type="ChEBI" id="CHEBI:83767"/>
        <dbReference type="EC" id="2.3.1.286"/>
    </reaction>
</comment>
<dbReference type="SUPFAM" id="SSF52467">
    <property type="entry name" value="DHS-like NAD/FAD-binding domain"/>
    <property type="match status" value="1"/>
</dbReference>
<feature type="binding site" evidence="9 10">
    <location>
        <position position="174"/>
    </location>
    <ligand>
        <name>Zn(2+)</name>
        <dbReference type="ChEBI" id="CHEBI:29105"/>
    </ligand>
</feature>
<feature type="region of interest" description="Disordered" evidence="11">
    <location>
        <begin position="1"/>
        <end position="26"/>
    </location>
</feature>
<dbReference type="GeneTree" id="ENSGT00940000165765"/>
<dbReference type="EMBL" id="AFYH01029769">
    <property type="status" value="NOT_ANNOTATED_CDS"/>
    <property type="molecule type" value="Genomic_DNA"/>
</dbReference>
<dbReference type="Ensembl" id="ENSLACT00000020199.1">
    <property type="protein sequence ID" value="ENSLACP00000020061.1"/>
    <property type="gene ID" value="ENSLACG00000017633.1"/>
</dbReference>
<dbReference type="EMBL" id="AFYH01029767">
    <property type="status" value="NOT_ANNOTATED_CDS"/>
    <property type="molecule type" value="Genomic_DNA"/>
</dbReference>
<dbReference type="EMBL" id="AFYH01029770">
    <property type="status" value="NOT_ANNOTATED_CDS"/>
    <property type="molecule type" value="Genomic_DNA"/>
</dbReference>
<feature type="binding site" evidence="9 10">
    <location>
        <position position="198"/>
    </location>
    <ligand>
        <name>Zn(2+)</name>
        <dbReference type="ChEBI" id="CHEBI:29105"/>
    </ligand>
</feature>
<dbReference type="Pfam" id="PF02146">
    <property type="entry name" value="SIR2"/>
    <property type="match status" value="1"/>
</dbReference>
<dbReference type="InterPro" id="IPR026591">
    <property type="entry name" value="Sirtuin_cat_small_dom_sf"/>
</dbReference>
<evidence type="ECO:0000259" key="12">
    <source>
        <dbReference type="PROSITE" id="PS50305"/>
    </source>
</evidence>
<evidence type="ECO:0000313" key="13">
    <source>
        <dbReference type="Ensembl" id="ENSLACP00000020061.1"/>
    </source>
</evidence>
<feature type="active site" description="Proton acceptor" evidence="7 10">
    <location>
        <position position="166"/>
    </location>
</feature>
<dbReference type="EMBL" id="AFYH01029766">
    <property type="status" value="NOT_ANNOTATED_CDS"/>
    <property type="molecule type" value="Genomic_DNA"/>
</dbReference>
<proteinExistence type="inferred from homology"/>
<dbReference type="STRING" id="7897.ENSLACP00000020061"/>
<evidence type="ECO:0000256" key="7">
    <source>
        <dbReference type="PIRSR" id="PIRSR037938-1"/>
    </source>
</evidence>
<evidence type="ECO:0000256" key="9">
    <source>
        <dbReference type="PIRSR" id="PIRSR037938-3"/>
    </source>
</evidence>
<dbReference type="InterPro" id="IPR017328">
    <property type="entry name" value="Sirtuin_class_I"/>
</dbReference>
<keyword evidence="2 6" id="KW-0808">Transferase</keyword>
<keyword evidence="4 6" id="KW-0862">Zinc</keyword>
<dbReference type="HOGENOM" id="CLU_023643_7_3_1"/>
<dbReference type="InParanoid" id="H3BDU0"/>
<name>H3BDU0_LATCH</name>
<dbReference type="GO" id="GO:0008270">
    <property type="term" value="F:zinc ion binding"/>
    <property type="evidence" value="ECO:0007669"/>
    <property type="project" value="UniProtKB-UniRule"/>
</dbReference>
<evidence type="ECO:0000256" key="1">
    <source>
        <dbReference type="ARBA" id="ARBA00006924"/>
    </source>
</evidence>
<evidence type="ECO:0000256" key="11">
    <source>
        <dbReference type="SAM" id="MobiDB-lite"/>
    </source>
</evidence>
<dbReference type="OMA" id="GWNNEIE"/>
<feature type="binding site" evidence="9 10">
    <location>
        <position position="201"/>
    </location>
    <ligand>
        <name>Zn(2+)</name>
        <dbReference type="ChEBI" id="CHEBI:29105"/>
    </ligand>
</feature>
<dbReference type="PANTHER" id="PTHR11085">
    <property type="entry name" value="NAD-DEPENDENT PROTEIN DEACYLASE SIRTUIN-5, MITOCHONDRIAL-RELATED"/>
    <property type="match status" value="1"/>
</dbReference>
<evidence type="ECO:0000256" key="5">
    <source>
        <dbReference type="ARBA" id="ARBA00023027"/>
    </source>
</evidence>
<reference evidence="13" key="2">
    <citation type="submission" date="2025-08" db="UniProtKB">
        <authorList>
            <consortium name="Ensembl"/>
        </authorList>
    </citation>
    <scope>IDENTIFICATION</scope>
</reference>
<feature type="binding site" evidence="8">
    <location>
        <begin position="238"/>
        <end position="239"/>
    </location>
    <ligand>
        <name>NAD(+)</name>
        <dbReference type="ChEBI" id="CHEBI:57540"/>
    </ligand>
</feature>
<dbReference type="InterPro" id="IPR029035">
    <property type="entry name" value="DHS-like_NAD/FAD-binding_dom"/>
</dbReference>
<dbReference type="Proteomes" id="UP000008672">
    <property type="component" value="Unassembled WGS sequence"/>
</dbReference>
<feature type="binding site" evidence="8">
    <location>
        <begin position="262"/>
        <end position="264"/>
    </location>
    <ligand>
        <name>NAD(+)</name>
        <dbReference type="ChEBI" id="CHEBI:57540"/>
    </ligand>
</feature>
<dbReference type="EMBL" id="AFYH01029771">
    <property type="status" value="NOT_ANNOTATED_CDS"/>
    <property type="molecule type" value="Genomic_DNA"/>
</dbReference>
<keyword evidence="14" id="KW-1185">Reference proteome</keyword>
<feature type="binding site" evidence="8">
    <location>
        <begin position="64"/>
        <end position="68"/>
    </location>
    <ligand>
        <name>NAD(+)</name>
        <dbReference type="ChEBI" id="CHEBI:57540"/>
    </ligand>
</feature>
<gene>
    <name evidence="13" type="primary">SI:DKEY-103I16.6</name>
</gene>
<reference evidence="14" key="1">
    <citation type="submission" date="2011-08" db="EMBL/GenBank/DDBJ databases">
        <title>The draft genome of Latimeria chalumnae.</title>
        <authorList>
            <person name="Di Palma F."/>
            <person name="Alfoldi J."/>
            <person name="Johnson J."/>
            <person name="Berlin A."/>
            <person name="Gnerre S."/>
            <person name="Jaffe D."/>
            <person name="MacCallum I."/>
            <person name="Young S."/>
            <person name="Walker B.J."/>
            <person name="Lander E."/>
            <person name="Lindblad-Toh K."/>
        </authorList>
    </citation>
    <scope>NUCLEOTIDE SEQUENCE [LARGE SCALE GENOMIC DNA]</scope>
    <source>
        <strain evidence="14">Wild caught</strain>
    </source>
</reference>
<organism evidence="13 14">
    <name type="scientific">Latimeria chalumnae</name>
    <name type="common">Coelacanth</name>
    <dbReference type="NCBI Taxonomy" id="7897"/>
    <lineage>
        <taxon>Eukaryota</taxon>
        <taxon>Metazoa</taxon>
        <taxon>Chordata</taxon>
        <taxon>Craniata</taxon>
        <taxon>Vertebrata</taxon>
        <taxon>Euteleostomi</taxon>
        <taxon>Coelacanthiformes</taxon>
        <taxon>Coelacanthidae</taxon>
        <taxon>Latimeria</taxon>
    </lineage>
</organism>
<dbReference type="PANTHER" id="PTHR11085:SF2">
    <property type="entry name" value="NOVEL PROTEIN SIMILAR TO VERTEBRATE SIRTUIN (SILENT MATING TYPE INFORMATION REGULATION 2 HOMOLOG) 2 (S. CEREVISIAE) (SIRT2)"/>
    <property type="match status" value="1"/>
</dbReference>
<evidence type="ECO:0000313" key="14">
    <source>
        <dbReference type="Proteomes" id="UP000008672"/>
    </source>
</evidence>
<dbReference type="EMBL" id="AFYH01029768">
    <property type="status" value="NOT_ANNOTATED_CDS"/>
    <property type="molecule type" value="Genomic_DNA"/>
</dbReference>
<dbReference type="Gene3D" id="3.30.1600.10">
    <property type="entry name" value="SIR2/SIRT2 'Small Domain"/>
    <property type="match status" value="1"/>
</dbReference>
<dbReference type="GO" id="GO:0017136">
    <property type="term" value="F:histone deacetylase activity, NAD-dependent"/>
    <property type="evidence" value="ECO:0007669"/>
    <property type="project" value="InterPro"/>
</dbReference>
<dbReference type="GO" id="GO:0070403">
    <property type="term" value="F:NAD+ binding"/>
    <property type="evidence" value="ECO:0007669"/>
    <property type="project" value="UniProtKB-UniRule"/>
</dbReference>
<accession>H3BDU0</accession>
<feature type="domain" description="Deacetylase sirtuin-type" evidence="12">
    <location>
        <begin position="39"/>
        <end position="299"/>
    </location>
</feature>
<keyword evidence="5 6" id="KW-0520">NAD</keyword>
<comment type="similarity">
    <text evidence="1 6">Belongs to the sirtuin family. Class I subfamily.</text>
</comment>
<protein>
    <recommendedName>
        <fullName evidence="6">NAD-dependent protein deacetylase</fullName>
        <ecNumber evidence="6">2.3.1.286</ecNumber>
    </recommendedName>
</protein>
<evidence type="ECO:0000256" key="2">
    <source>
        <dbReference type="ARBA" id="ARBA00022679"/>
    </source>
</evidence>